<evidence type="ECO:0000256" key="5">
    <source>
        <dbReference type="ARBA" id="ARBA00022821"/>
    </source>
</evidence>
<dbReference type="PANTHER" id="PTHR36766:SF40">
    <property type="entry name" value="DISEASE RESISTANCE PROTEIN RGA3"/>
    <property type="match status" value="1"/>
</dbReference>
<dbReference type="Gene3D" id="3.80.10.10">
    <property type="entry name" value="Ribonuclease Inhibitor"/>
    <property type="match status" value="3"/>
</dbReference>
<feature type="domain" description="R13L1/DRL21-like LRR repeat region" evidence="12">
    <location>
        <begin position="657"/>
        <end position="800"/>
    </location>
</feature>
<evidence type="ECO:0000313" key="13">
    <source>
        <dbReference type="EMBL" id="KAG0486227.1"/>
    </source>
</evidence>
<dbReference type="InterPro" id="IPR058922">
    <property type="entry name" value="WHD_DRP"/>
</dbReference>
<dbReference type="Pfam" id="PF23559">
    <property type="entry name" value="WHD_DRP"/>
    <property type="match status" value="1"/>
</dbReference>
<dbReference type="CDD" id="cd14798">
    <property type="entry name" value="RX-CC_like"/>
    <property type="match status" value="1"/>
</dbReference>
<feature type="domain" description="Disease resistance N-terminal" evidence="9">
    <location>
        <begin position="24"/>
        <end position="98"/>
    </location>
</feature>
<dbReference type="Pfam" id="PF18052">
    <property type="entry name" value="Rx_N"/>
    <property type="match status" value="1"/>
</dbReference>
<evidence type="ECO:0000259" key="12">
    <source>
        <dbReference type="Pfam" id="PF25019"/>
    </source>
</evidence>
<evidence type="ECO:0000259" key="10">
    <source>
        <dbReference type="Pfam" id="PF23559"/>
    </source>
</evidence>
<evidence type="ECO:0000259" key="11">
    <source>
        <dbReference type="Pfam" id="PF23598"/>
    </source>
</evidence>
<comment type="similarity">
    <text evidence="1">Belongs to the disease resistance NB-LRR family.</text>
</comment>
<comment type="caution">
    <text evidence="13">The sequence shown here is derived from an EMBL/GenBank/DDBJ whole genome shotgun (WGS) entry which is preliminary data.</text>
</comment>
<feature type="domain" description="NB-ARC" evidence="8">
    <location>
        <begin position="187"/>
        <end position="338"/>
    </location>
</feature>
<dbReference type="GO" id="GO:0005524">
    <property type="term" value="F:ATP binding"/>
    <property type="evidence" value="ECO:0007669"/>
    <property type="project" value="UniProtKB-KW"/>
</dbReference>
<name>A0A835RHH0_VANPL</name>
<evidence type="ECO:0000259" key="9">
    <source>
        <dbReference type="Pfam" id="PF18052"/>
    </source>
</evidence>
<dbReference type="InterPro" id="IPR036388">
    <property type="entry name" value="WH-like_DNA-bd_sf"/>
</dbReference>
<dbReference type="FunFam" id="3.40.50.300:FF:001091">
    <property type="entry name" value="Probable disease resistance protein At1g61300"/>
    <property type="match status" value="1"/>
</dbReference>
<evidence type="ECO:0000256" key="3">
    <source>
        <dbReference type="ARBA" id="ARBA00022737"/>
    </source>
</evidence>
<dbReference type="SUPFAM" id="SSF52058">
    <property type="entry name" value="L domain-like"/>
    <property type="match status" value="1"/>
</dbReference>
<feature type="domain" description="Disease resistance protein winged helix" evidence="10">
    <location>
        <begin position="417"/>
        <end position="488"/>
    </location>
</feature>
<reference evidence="13 14" key="1">
    <citation type="journal article" date="2020" name="Nat. Food">
        <title>A phased Vanilla planifolia genome enables genetic improvement of flavour and production.</title>
        <authorList>
            <person name="Hasing T."/>
            <person name="Tang H."/>
            <person name="Brym M."/>
            <person name="Khazi F."/>
            <person name="Huang T."/>
            <person name="Chambers A.H."/>
        </authorList>
    </citation>
    <scope>NUCLEOTIDE SEQUENCE [LARGE SCALE GENOMIC DNA]</scope>
    <source>
        <tissue evidence="13">Leaf</tissue>
    </source>
</reference>
<evidence type="ECO:0000313" key="14">
    <source>
        <dbReference type="Proteomes" id="UP000639772"/>
    </source>
</evidence>
<dbReference type="InterPro" id="IPR055414">
    <property type="entry name" value="LRR_R13L4/SHOC2-like"/>
</dbReference>
<keyword evidence="4" id="KW-0547">Nucleotide-binding</keyword>
<keyword evidence="5" id="KW-0611">Plant defense</keyword>
<dbReference type="GO" id="GO:0051707">
    <property type="term" value="P:response to other organism"/>
    <property type="evidence" value="ECO:0007669"/>
    <property type="project" value="UniProtKB-ARBA"/>
</dbReference>
<gene>
    <name evidence="13" type="ORF">HPP92_008322</name>
</gene>
<dbReference type="Gene3D" id="1.20.5.4130">
    <property type="match status" value="1"/>
</dbReference>
<dbReference type="InterPro" id="IPR041118">
    <property type="entry name" value="Rx_N"/>
</dbReference>
<dbReference type="PANTHER" id="PTHR36766">
    <property type="entry name" value="PLANT BROAD-SPECTRUM MILDEW RESISTANCE PROTEIN RPW8"/>
    <property type="match status" value="1"/>
</dbReference>
<evidence type="ECO:0000256" key="4">
    <source>
        <dbReference type="ARBA" id="ARBA00022741"/>
    </source>
</evidence>
<accession>A0A835RHH0</accession>
<dbReference type="AlphaFoldDB" id="A0A835RHH0"/>
<sequence>MVAVLFCFRETFVLTPIGVKQALDELRLEQQVKDDLDKLAKDLLVLQTYLRDAENKQQKDATVCRWLGNLQDVAYDANDLLDECALEVQRRKVIVLAQLRNFVSLINPKRALFLHKVFQREREIKERLEALQRQRQAYGLKIIEQESPPHRSESTSLGPPEIIGREEDKANLVRMLTQSSGMAGEFNVSVVCIVGIGGLGKTTLAQSVYNDEAVEDNFTVRSWVHVSHDFREDKLTKEILESIDGSPHPNVSLDNLQKELLKKLRGKKFLLVLDDVWIEDWRQWHKFRTPLLQGCMGSKILVTTTSNDVAKALTSSIYRLRPLRDDDCWSLFYYYMVQQNPIRLEEVAIFEREIARNCNGLPSAAMDLAVRLSMEPDRSRWRSVLQADNQHSDSSRADLRYRLLPAHLKPCFSFCSVFPIGFEFEEEELVRLWMSQSFIQPYDQDLRMEDVGRTYFDLLKQRSFFQFSRFDRKSNRSKYTIPESLHKFVRRGRRIAEHGNGFAKNRHLSLMPQEKPSLFNTESVNDQLKGLYTLIIFDNSVTELPDDFTKKFKRLRALDLSHTGIHKLPDSIHHLKHLRCLQLGGTNITRLPDALCCLYFLQTLGLQNCSLLEELPKEMKYLQCLRHIDLHWDHDSLMAPGHIPRFVVSEKNGCGVGELGNMTSLHGELLVSNLQLVRYAAEAKAANLEGKEHLQCLELQWNAVDKEAAKFRRDLFGRDSVESILSELQPHPNLKKMSIVGATPFRALRKLHLENMPSLHQWHGDDRCVLNSLRELIIKDCSNFQKISHRMPYLEKLVIKGSPKLAILPVLPNLNSLTVSRNGRLFWQLLPPLTSLFSLRLKGLGEAYLHQGSLRGLNSLQRLEIVSCYELIKLPEDWQHTNLVYLGVKHCPKLRFLPDELGKFGALQDLEIQRCPSLSSLPEQFGFMKSLERLEISDCPSLLAMPSSLPTSLHVLSINNCRWLKERCKEGKMTGPRSKTSSLFGLMET</sequence>
<evidence type="ECO:0000256" key="6">
    <source>
        <dbReference type="ARBA" id="ARBA00022840"/>
    </source>
</evidence>
<dbReference type="Gene3D" id="1.10.10.10">
    <property type="entry name" value="Winged helix-like DNA-binding domain superfamily/Winged helix DNA-binding domain"/>
    <property type="match status" value="1"/>
</dbReference>
<dbReference type="Pfam" id="PF25019">
    <property type="entry name" value="LRR_R13L1-DRL21"/>
    <property type="match status" value="1"/>
</dbReference>
<proteinExistence type="inferred from homology"/>
<feature type="domain" description="Disease resistance R13L4/SHOC-2-like LRR" evidence="11">
    <location>
        <begin position="549"/>
        <end position="632"/>
    </location>
</feature>
<keyword evidence="2" id="KW-0433">Leucine-rich repeat</keyword>
<evidence type="ECO:0000259" key="8">
    <source>
        <dbReference type="Pfam" id="PF00931"/>
    </source>
</evidence>
<keyword evidence="6" id="KW-0067">ATP-binding</keyword>
<dbReference type="InterPro" id="IPR002182">
    <property type="entry name" value="NB-ARC"/>
</dbReference>
<dbReference type="PRINTS" id="PR00364">
    <property type="entry name" value="DISEASERSIST"/>
</dbReference>
<dbReference type="InterPro" id="IPR056789">
    <property type="entry name" value="LRR_R13L1-DRL21"/>
</dbReference>
<feature type="coiled-coil region" evidence="7">
    <location>
        <begin position="114"/>
        <end position="141"/>
    </location>
</feature>
<keyword evidence="7" id="KW-0175">Coiled coil</keyword>
<protein>
    <recommendedName>
        <fullName evidence="15">Disease resistance RPP13-like protein 1</fullName>
    </recommendedName>
</protein>
<organism evidence="13 14">
    <name type="scientific">Vanilla planifolia</name>
    <name type="common">Vanilla</name>
    <dbReference type="NCBI Taxonomy" id="51239"/>
    <lineage>
        <taxon>Eukaryota</taxon>
        <taxon>Viridiplantae</taxon>
        <taxon>Streptophyta</taxon>
        <taxon>Embryophyta</taxon>
        <taxon>Tracheophyta</taxon>
        <taxon>Spermatophyta</taxon>
        <taxon>Magnoliopsida</taxon>
        <taxon>Liliopsida</taxon>
        <taxon>Asparagales</taxon>
        <taxon>Orchidaceae</taxon>
        <taxon>Vanilloideae</taxon>
        <taxon>Vanilleae</taxon>
        <taxon>Vanilla</taxon>
    </lineage>
</organism>
<dbReference type="EMBL" id="JADCNM010000004">
    <property type="protein sequence ID" value="KAG0486227.1"/>
    <property type="molecule type" value="Genomic_DNA"/>
</dbReference>
<dbReference type="InterPro" id="IPR032675">
    <property type="entry name" value="LRR_dom_sf"/>
</dbReference>
<keyword evidence="3" id="KW-0677">Repeat</keyword>
<dbReference type="InterPro" id="IPR038005">
    <property type="entry name" value="RX-like_CC"/>
</dbReference>
<dbReference type="InterPro" id="IPR027417">
    <property type="entry name" value="P-loop_NTPase"/>
</dbReference>
<dbReference type="GO" id="GO:0043531">
    <property type="term" value="F:ADP binding"/>
    <property type="evidence" value="ECO:0007669"/>
    <property type="project" value="InterPro"/>
</dbReference>
<dbReference type="OrthoDB" id="778770at2759"/>
<dbReference type="Pfam" id="PF00931">
    <property type="entry name" value="NB-ARC"/>
    <property type="match status" value="1"/>
</dbReference>
<evidence type="ECO:0000256" key="1">
    <source>
        <dbReference type="ARBA" id="ARBA00008894"/>
    </source>
</evidence>
<evidence type="ECO:0000256" key="2">
    <source>
        <dbReference type="ARBA" id="ARBA00022614"/>
    </source>
</evidence>
<evidence type="ECO:0008006" key="15">
    <source>
        <dbReference type="Google" id="ProtNLM"/>
    </source>
</evidence>
<evidence type="ECO:0000256" key="7">
    <source>
        <dbReference type="SAM" id="Coils"/>
    </source>
</evidence>
<dbReference type="Gene3D" id="3.40.50.300">
    <property type="entry name" value="P-loop containing nucleotide triphosphate hydrolases"/>
    <property type="match status" value="1"/>
</dbReference>
<dbReference type="GO" id="GO:0006952">
    <property type="term" value="P:defense response"/>
    <property type="evidence" value="ECO:0007669"/>
    <property type="project" value="UniProtKB-KW"/>
</dbReference>
<dbReference type="Proteomes" id="UP000639772">
    <property type="component" value="Unassembled WGS sequence"/>
</dbReference>
<dbReference type="SUPFAM" id="SSF52047">
    <property type="entry name" value="RNI-like"/>
    <property type="match status" value="1"/>
</dbReference>
<dbReference type="SUPFAM" id="SSF52540">
    <property type="entry name" value="P-loop containing nucleoside triphosphate hydrolases"/>
    <property type="match status" value="1"/>
</dbReference>
<dbReference type="Pfam" id="PF23598">
    <property type="entry name" value="LRR_14"/>
    <property type="match status" value="1"/>
</dbReference>